<protein>
    <submittedName>
        <fullName evidence="1">Uncharacterized protein</fullName>
    </submittedName>
</protein>
<proteinExistence type="predicted"/>
<evidence type="ECO:0000313" key="2">
    <source>
        <dbReference type="Proteomes" id="UP001163603"/>
    </source>
</evidence>
<sequence length="191" mass="21964">MHIRRPGHVQSRNFSSHIPTDELHIVVRKTRWFFAAGAATWFGYLYGFPFMGDDLKMRHAVSLLKSNNPLYKYWGAHRLARYAIDDERRMKIVEIVGAQELVNMLWDARDYYTRLQTLKALVALSGSDEAVGALHRGGAISVIKSTPQSLDGAKIFVRSTSQFSEAEIEKYKSSLLKRFQDLRYDIILRLV</sequence>
<dbReference type="EMBL" id="CM047745">
    <property type="protein sequence ID" value="KAJ0024049.1"/>
    <property type="molecule type" value="Genomic_DNA"/>
</dbReference>
<evidence type="ECO:0000313" key="1">
    <source>
        <dbReference type="EMBL" id="KAJ0024049.1"/>
    </source>
</evidence>
<keyword evidence="2" id="KW-1185">Reference proteome</keyword>
<organism evidence="1 2">
    <name type="scientific">Pistacia integerrima</name>
    <dbReference type="NCBI Taxonomy" id="434235"/>
    <lineage>
        <taxon>Eukaryota</taxon>
        <taxon>Viridiplantae</taxon>
        <taxon>Streptophyta</taxon>
        <taxon>Embryophyta</taxon>
        <taxon>Tracheophyta</taxon>
        <taxon>Spermatophyta</taxon>
        <taxon>Magnoliopsida</taxon>
        <taxon>eudicotyledons</taxon>
        <taxon>Gunneridae</taxon>
        <taxon>Pentapetalae</taxon>
        <taxon>rosids</taxon>
        <taxon>malvids</taxon>
        <taxon>Sapindales</taxon>
        <taxon>Anacardiaceae</taxon>
        <taxon>Pistacia</taxon>
    </lineage>
</organism>
<name>A0ACC0XRV1_9ROSI</name>
<dbReference type="Proteomes" id="UP001163603">
    <property type="component" value="Chromosome 10"/>
</dbReference>
<reference evidence="2" key="1">
    <citation type="journal article" date="2023" name="G3 (Bethesda)">
        <title>Genome assembly and association tests identify interacting loci associated with vigor, precocity, and sex in interspecific pistachio rootstocks.</title>
        <authorList>
            <person name="Palmer W."/>
            <person name="Jacygrad E."/>
            <person name="Sagayaradj S."/>
            <person name="Cavanaugh K."/>
            <person name="Han R."/>
            <person name="Bertier L."/>
            <person name="Beede B."/>
            <person name="Kafkas S."/>
            <person name="Golino D."/>
            <person name="Preece J."/>
            <person name="Michelmore R."/>
        </authorList>
    </citation>
    <scope>NUCLEOTIDE SEQUENCE [LARGE SCALE GENOMIC DNA]</scope>
</reference>
<gene>
    <name evidence="1" type="ORF">Pint_06801</name>
</gene>
<comment type="caution">
    <text evidence="1">The sequence shown here is derived from an EMBL/GenBank/DDBJ whole genome shotgun (WGS) entry which is preliminary data.</text>
</comment>
<accession>A0ACC0XRV1</accession>